<dbReference type="PANTHER" id="PTHR12066">
    <property type="entry name" value="TELOMERASE REVERSE TRANSCRIPTASE"/>
    <property type="match status" value="1"/>
</dbReference>
<dbReference type="GO" id="GO:0007004">
    <property type="term" value="P:telomere maintenance via telomerase"/>
    <property type="evidence" value="ECO:0007669"/>
    <property type="project" value="TreeGrafter"/>
</dbReference>
<dbReference type="GeneID" id="37039322"/>
<dbReference type="GO" id="GO:0000333">
    <property type="term" value="C:telomerase catalytic core complex"/>
    <property type="evidence" value="ECO:0007669"/>
    <property type="project" value="TreeGrafter"/>
</dbReference>
<keyword evidence="1" id="KW-0479">Metal-binding</keyword>
<dbReference type="RefSeq" id="XP_025373520.1">
    <property type="nucleotide sequence ID" value="XM_025517452.1"/>
</dbReference>
<dbReference type="PANTHER" id="PTHR12066:SF0">
    <property type="entry name" value="TELOMERASE REVERSE TRANSCRIPTASE"/>
    <property type="match status" value="1"/>
</dbReference>
<dbReference type="GO" id="GO:0042162">
    <property type="term" value="F:telomeric DNA binding"/>
    <property type="evidence" value="ECO:0007669"/>
    <property type="project" value="TreeGrafter"/>
</dbReference>
<evidence type="ECO:0000256" key="1">
    <source>
        <dbReference type="RuleBase" id="RU365061"/>
    </source>
</evidence>
<keyword evidence="4" id="KW-1185">Reference proteome</keyword>
<dbReference type="Proteomes" id="UP000245783">
    <property type="component" value="Unassembled WGS sequence"/>
</dbReference>
<comment type="catalytic activity">
    <reaction evidence="1">
        <text>DNA(n) + a 2'-deoxyribonucleoside 5'-triphosphate = DNA(n+1) + diphosphate</text>
        <dbReference type="Rhea" id="RHEA:22508"/>
        <dbReference type="Rhea" id="RHEA-COMP:17339"/>
        <dbReference type="Rhea" id="RHEA-COMP:17340"/>
        <dbReference type="ChEBI" id="CHEBI:33019"/>
        <dbReference type="ChEBI" id="CHEBI:61560"/>
        <dbReference type="ChEBI" id="CHEBI:173112"/>
        <dbReference type="EC" id="2.7.7.49"/>
    </reaction>
</comment>
<dbReference type="InterPro" id="IPR003545">
    <property type="entry name" value="Telomerase_RT"/>
</dbReference>
<comment type="similarity">
    <text evidence="1">Belongs to the reverse transcriptase family. Telomerase subfamily.</text>
</comment>
<keyword evidence="1" id="KW-0695">RNA-directed DNA polymerase</keyword>
<accession>A0A316W8W3</accession>
<name>A0A316W8W3_9BASI</name>
<evidence type="ECO:0000313" key="4">
    <source>
        <dbReference type="Proteomes" id="UP000245783"/>
    </source>
</evidence>
<keyword evidence="1" id="KW-0158">Chromosome</keyword>
<proteinExistence type="inferred from homology"/>
<dbReference type="OrthoDB" id="289721at2759"/>
<dbReference type="InParanoid" id="A0A316W8W3"/>
<feature type="region of interest" description="Disordered" evidence="2">
    <location>
        <begin position="1"/>
        <end position="53"/>
    </location>
</feature>
<feature type="region of interest" description="Disordered" evidence="2">
    <location>
        <begin position="267"/>
        <end position="289"/>
    </location>
</feature>
<reference evidence="3 4" key="1">
    <citation type="journal article" date="2018" name="Mol. Biol. Evol.">
        <title>Broad Genomic Sampling Reveals a Smut Pathogenic Ancestry of the Fungal Clade Ustilaginomycotina.</title>
        <authorList>
            <person name="Kijpornyongpan T."/>
            <person name="Mondo S.J."/>
            <person name="Barry K."/>
            <person name="Sandor L."/>
            <person name="Lee J."/>
            <person name="Lipzen A."/>
            <person name="Pangilinan J."/>
            <person name="LaButti K."/>
            <person name="Hainaut M."/>
            <person name="Henrissat B."/>
            <person name="Grigoriev I.V."/>
            <person name="Spatafora J.W."/>
            <person name="Aime M.C."/>
        </authorList>
    </citation>
    <scope>NUCLEOTIDE SEQUENCE [LARGE SCALE GENOMIC DNA]</scope>
    <source>
        <strain evidence="3 4">MCA 4658</strain>
    </source>
</reference>
<dbReference type="EC" id="2.7.7.49" evidence="1"/>
<organism evidence="3 4">
    <name type="scientific">Ceraceosorus guamensis</name>
    <dbReference type="NCBI Taxonomy" id="1522189"/>
    <lineage>
        <taxon>Eukaryota</taxon>
        <taxon>Fungi</taxon>
        <taxon>Dikarya</taxon>
        <taxon>Basidiomycota</taxon>
        <taxon>Ustilaginomycotina</taxon>
        <taxon>Exobasidiomycetes</taxon>
        <taxon>Ceraceosorales</taxon>
        <taxon>Ceraceosoraceae</taxon>
        <taxon>Ceraceosorus</taxon>
    </lineage>
</organism>
<feature type="compositionally biased region" description="Basic residues" evidence="2">
    <location>
        <begin position="277"/>
        <end position="286"/>
    </location>
</feature>
<protein>
    <recommendedName>
        <fullName evidence="1">Telomerase reverse transcriptase</fullName>
        <ecNumber evidence="1">2.7.7.49</ecNumber>
    </recommendedName>
    <alternativeName>
        <fullName evidence="1">Telomerase catalytic subunit</fullName>
    </alternativeName>
</protein>
<keyword evidence="1" id="KW-0808">Transferase</keyword>
<dbReference type="GO" id="GO:0000781">
    <property type="term" value="C:chromosome, telomeric region"/>
    <property type="evidence" value="ECO:0007669"/>
    <property type="project" value="UniProtKB-SubCell"/>
</dbReference>
<keyword evidence="1" id="KW-0779">Telomere</keyword>
<feature type="compositionally biased region" description="Polar residues" evidence="2">
    <location>
        <begin position="16"/>
        <end position="30"/>
    </location>
</feature>
<evidence type="ECO:0000256" key="2">
    <source>
        <dbReference type="SAM" id="MobiDB-lite"/>
    </source>
</evidence>
<dbReference type="AlphaFoldDB" id="A0A316W8W3"/>
<evidence type="ECO:0000313" key="3">
    <source>
        <dbReference type="EMBL" id="PWN46360.1"/>
    </source>
</evidence>
<sequence length="486" mass="54216">MVKRKRSGHGDRLAVASNQQSKDAESTTVLRPSKHKSADRGSTNDRSPLQSDLARASQAHRLLGRFFVRQHSIEDYLTGLLPSKAQSIVARLLREPSTSESCAKEHDLASKIICLTGAQEAAFTADQQRFSTWTSPDPAELSGVTVADVVKRAQILLLRRSAASSTFKGSRLASNLLTLGYRMADDRAPLSHRGGGLTNFQLNTNVTSITVDTQWSNLLRSLGANVFIHLLTNASIFAPIAHSDDCWMQLTGVPISDLEEQSVAHPNETPVAAMVPPRRRRKRSKRHDAEPSLLLVQRAPFQKTVSLPTGAFDRRPAPSERLRAFNGAALKRKFGGKSQTSQKRRKHTEITLVRSRIFYARPIRTRAGRIAVGLPINHVFNRTASVPDLLKALRRSPSKQGSSASPMPGDERADQRATQLGPLTLAESKKYKLMRVQHVMKHVWPLEYGLHNVFTSSRDWKKTSQPFQEYGNRDVEIAVRIHWLRF</sequence>
<keyword evidence="1" id="KW-0460">Magnesium</keyword>
<comment type="subcellular location">
    <subcellularLocation>
        <location evidence="1">Nucleus</location>
    </subcellularLocation>
    <subcellularLocation>
        <location evidence="1">Chromosome</location>
        <location evidence="1">Telomere</location>
    </subcellularLocation>
</comment>
<dbReference type="GO" id="GO:0070034">
    <property type="term" value="F:telomerase RNA binding"/>
    <property type="evidence" value="ECO:0007669"/>
    <property type="project" value="TreeGrafter"/>
</dbReference>
<dbReference type="EMBL" id="KZ819351">
    <property type="protein sequence ID" value="PWN46360.1"/>
    <property type="molecule type" value="Genomic_DNA"/>
</dbReference>
<comment type="function">
    <text evidence="1">Telomerase is a ribonucleoprotein enzyme essential for the replication of chromosome termini in most eukaryotes. It elongates telomeres. It is a reverse transcriptase that adds simple sequence repeats to chromosome ends by copying a template sequence within the RNA component of the enzyme.</text>
</comment>
<dbReference type="GO" id="GO:0003720">
    <property type="term" value="F:telomerase activity"/>
    <property type="evidence" value="ECO:0007669"/>
    <property type="project" value="InterPro"/>
</dbReference>
<gene>
    <name evidence="3" type="ORF">IE81DRAFT_5649</name>
</gene>
<keyword evidence="1" id="KW-0539">Nucleus</keyword>
<feature type="region of interest" description="Disordered" evidence="2">
    <location>
        <begin position="394"/>
        <end position="421"/>
    </location>
</feature>
<dbReference type="GO" id="GO:0046872">
    <property type="term" value="F:metal ion binding"/>
    <property type="evidence" value="ECO:0007669"/>
    <property type="project" value="UniProtKB-KW"/>
</dbReference>
<keyword evidence="1" id="KW-0548">Nucleotidyltransferase</keyword>